<evidence type="ECO:0000259" key="4">
    <source>
        <dbReference type="PROSITE" id="PS50995"/>
    </source>
</evidence>
<evidence type="ECO:0000256" key="3">
    <source>
        <dbReference type="ARBA" id="ARBA00023163"/>
    </source>
</evidence>
<sequence>MDSDLQTQIKLLDHIKDTLFRLNRSFIAKQIKTFSYNLTPTKYSVLKLLFKNEKCMVVDISNAMCMTSGATTTLLNQLEEDGLICRFRDEKDRRVVWIKLSEEGDSLISVIVEKNNQFWEEMLSTLTKEEQNEYIRLLKKIEAGIKID</sequence>
<dbReference type="SUPFAM" id="SSF46785">
    <property type="entry name" value="Winged helix' DNA-binding domain"/>
    <property type="match status" value="1"/>
</dbReference>
<dbReference type="EMBL" id="JAVDWA010000005">
    <property type="protein sequence ID" value="MDR7073998.1"/>
    <property type="molecule type" value="Genomic_DNA"/>
</dbReference>
<dbReference type="InterPro" id="IPR036388">
    <property type="entry name" value="WH-like_DNA-bd_sf"/>
</dbReference>
<dbReference type="PRINTS" id="PR00598">
    <property type="entry name" value="HTHMARR"/>
</dbReference>
<dbReference type="PANTHER" id="PTHR42756">
    <property type="entry name" value="TRANSCRIPTIONAL REGULATOR, MARR"/>
    <property type="match status" value="1"/>
</dbReference>
<keyword evidence="3" id="KW-0804">Transcription</keyword>
<accession>A0ABU1U3G4</accession>
<dbReference type="RefSeq" id="WP_310260223.1">
    <property type="nucleotide sequence ID" value="NZ_JAVDWA010000005.1"/>
</dbReference>
<dbReference type="GO" id="GO:0003677">
    <property type="term" value="F:DNA binding"/>
    <property type="evidence" value="ECO:0007669"/>
    <property type="project" value="UniProtKB-KW"/>
</dbReference>
<dbReference type="PANTHER" id="PTHR42756:SF1">
    <property type="entry name" value="TRANSCRIPTIONAL REPRESSOR OF EMRAB OPERON"/>
    <property type="match status" value="1"/>
</dbReference>
<evidence type="ECO:0000313" key="5">
    <source>
        <dbReference type="EMBL" id="MDR7073998.1"/>
    </source>
</evidence>
<comment type="caution">
    <text evidence="5">The sequence shown here is derived from an EMBL/GenBank/DDBJ whole genome shotgun (WGS) entry which is preliminary data.</text>
</comment>
<dbReference type="SMART" id="SM00347">
    <property type="entry name" value="HTH_MARR"/>
    <property type="match status" value="1"/>
</dbReference>
<reference evidence="5 6" key="1">
    <citation type="submission" date="2023-07" db="EMBL/GenBank/DDBJ databases">
        <title>Sorghum-associated microbial communities from plants grown in Nebraska, USA.</title>
        <authorList>
            <person name="Schachtman D."/>
        </authorList>
    </citation>
    <scope>NUCLEOTIDE SEQUENCE [LARGE SCALE GENOMIC DNA]</scope>
    <source>
        <strain evidence="5 6">BE211</strain>
    </source>
</reference>
<dbReference type="InterPro" id="IPR000835">
    <property type="entry name" value="HTH_MarR-typ"/>
</dbReference>
<dbReference type="Proteomes" id="UP001258181">
    <property type="component" value="Unassembled WGS sequence"/>
</dbReference>
<keyword evidence="6" id="KW-1185">Reference proteome</keyword>
<organism evidence="5 6">
    <name type="scientific">Fictibacillus barbaricus</name>
    <dbReference type="NCBI Taxonomy" id="182136"/>
    <lineage>
        <taxon>Bacteria</taxon>
        <taxon>Bacillati</taxon>
        <taxon>Bacillota</taxon>
        <taxon>Bacilli</taxon>
        <taxon>Bacillales</taxon>
        <taxon>Fictibacillaceae</taxon>
        <taxon>Fictibacillus</taxon>
    </lineage>
</organism>
<keyword evidence="2 5" id="KW-0238">DNA-binding</keyword>
<protein>
    <submittedName>
        <fullName evidence="5">DNA-binding MarR family transcriptional regulator</fullName>
    </submittedName>
</protein>
<evidence type="ECO:0000313" key="6">
    <source>
        <dbReference type="Proteomes" id="UP001258181"/>
    </source>
</evidence>
<feature type="domain" description="HTH marR-type" evidence="4">
    <location>
        <begin position="12"/>
        <end position="143"/>
    </location>
</feature>
<dbReference type="Pfam" id="PF01047">
    <property type="entry name" value="MarR"/>
    <property type="match status" value="1"/>
</dbReference>
<dbReference type="InterPro" id="IPR036390">
    <property type="entry name" value="WH_DNA-bd_sf"/>
</dbReference>
<keyword evidence="1" id="KW-0805">Transcription regulation</keyword>
<evidence type="ECO:0000256" key="2">
    <source>
        <dbReference type="ARBA" id="ARBA00023125"/>
    </source>
</evidence>
<name>A0ABU1U3G4_9BACL</name>
<gene>
    <name evidence="5" type="ORF">J2X07_002988</name>
</gene>
<proteinExistence type="predicted"/>
<dbReference type="PROSITE" id="PS50995">
    <property type="entry name" value="HTH_MARR_2"/>
    <property type="match status" value="1"/>
</dbReference>
<dbReference type="Gene3D" id="1.10.10.10">
    <property type="entry name" value="Winged helix-like DNA-binding domain superfamily/Winged helix DNA-binding domain"/>
    <property type="match status" value="1"/>
</dbReference>
<evidence type="ECO:0000256" key="1">
    <source>
        <dbReference type="ARBA" id="ARBA00023015"/>
    </source>
</evidence>